<dbReference type="OrthoDB" id="417678at2759"/>
<dbReference type="CDD" id="cd22965">
    <property type="entry name" value="DD_DPY30_SDC1"/>
    <property type="match status" value="1"/>
</dbReference>
<accession>A0A0P5TD24</accession>
<dbReference type="InterPro" id="IPR007858">
    <property type="entry name" value="Dpy-30_motif"/>
</dbReference>
<dbReference type="PANTHER" id="PTHR23356:SF16">
    <property type="entry name" value="DPY30 DOMAIN CONTAINING 2"/>
    <property type="match status" value="1"/>
</dbReference>
<keyword evidence="3" id="KW-0156">Chromatin regulator</keyword>
<dbReference type="PANTHER" id="PTHR23356">
    <property type="entry name" value="DPY30-RELATED"/>
    <property type="match status" value="1"/>
</dbReference>
<dbReference type="AlphaFoldDB" id="A0A0P5TD24"/>
<evidence type="ECO:0000256" key="7">
    <source>
        <dbReference type="ARBA" id="ARBA00044172"/>
    </source>
</evidence>
<comment type="subcellular location">
    <subcellularLocation>
        <location evidence="1">Nucleus</location>
    </subcellularLocation>
</comment>
<name>A0A0P5TD24_9CRUS</name>
<evidence type="ECO:0000256" key="4">
    <source>
        <dbReference type="ARBA" id="ARBA00023015"/>
    </source>
</evidence>
<evidence type="ECO:0000256" key="3">
    <source>
        <dbReference type="ARBA" id="ARBA00022853"/>
    </source>
</evidence>
<reference evidence="8 9" key="1">
    <citation type="submission" date="2016-03" db="EMBL/GenBank/DDBJ databases">
        <title>EvidentialGene: Evidence-directed Construction of Genes on Genomes.</title>
        <authorList>
            <person name="Gilbert D.G."/>
            <person name="Choi J.-H."/>
            <person name="Mockaitis K."/>
            <person name="Colbourne J."/>
            <person name="Pfrender M."/>
        </authorList>
    </citation>
    <scope>NUCLEOTIDE SEQUENCE [LARGE SCALE GENOMIC DNA]</scope>
    <source>
        <strain evidence="8 9">Xinb3</strain>
        <tissue evidence="8">Complete organism</tissue>
    </source>
</reference>
<sequence length="85" mass="9261">MPTSDKDTGEASQSKKARVDHQTMPTRQYLDQAVVPVVLQAMSAVAKERPADPLEFIANYLLKEAKTRTTQNSETANQALPSACA</sequence>
<gene>
    <name evidence="8" type="ORF">APZ42_016512</name>
</gene>
<evidence type="ECO:0000313" key="9">
    <source>
        <dbReference type="Proteomes" id="UP000076858"/>
    </source>
</evidence>
<comment type="similarity">
    <text evidence="2">Belongs to the dpy-30 family.</text>
</comment>
<keyword evidence="6" id="KW-0539">Nucleus</keyword>
<dbReference type="GO" id="GO:0048188">
    <property type="term" value="C:Set1C/COMPASS complex"/>
    <property type="evidence" value="ECO:0007669"/>
    <property type="project" value="InterPro"/>
</dbReference>
<protein>
    <recommendedName>
        <fullName evidence="7">Protein dpy-30 homolog</fullName>
    </recommendedName>
</protein>
<keyword evidence="5" id="KW-0804">Transcription</keyword>
<dbReference type="STRING" id="35525.A0A0P5TD24"/>
<dbReference type="Gene3D" id="1.20.890.10">
    <property type="entry name" value="cAMP-dependent protein kinase regulatory subunit, dimerization-anchoring domain"/>
    <property type="match status" value="1"/>
</dbReference>
<proteinExistence type="inferred from homology"/>
<dbReference type="Proteomes" id="UP000076858">
    <property type="component" value="Unassembled WGS sequence"/>
</dbReference>
<dbReference type="Pfam" id="PF05186">
    <property type="entry name" value="Dpy-30"/>
    <property type="match status" value="1"/>
</dbReference>
<evidence type="ECO:0000256" key="1">
    <source>
        <dbReference type="ARBA" id="ARBA00004123"/>
    </source>
</evidence>
<keyword evidence="4" id="KW-0805">Transcription regulation</keyword>
<dbReference type="EMBL" id="LRGB01000626">
    <property type="protein sequence ID" value="KZS17601.1"/>
    <property type="molecule type" value="Genomic_DNA"/>
</dbReference>
<evidence type="ECO:0000313" key="8">
    <source>
        <dbReference type="EMBL" id="KZS17601.1"/>
    </source>
</evidence>
<organism evidence="8 9">
    <name type="scientific">Daphnia magna</name>
    <dbReference type="NCBI Taxonomy" id="35525"/>
    <lineage>
        <taxon>Eukaryota</taxon>
        <taxon>Metazoa</taxon>
        <taxon>Ecdysozoa</taxon>
        <taxon>Arthropoda</taxon>
        <taxon>Crustacea</taxon>
        <taxon>Branchiopoda</taxon>
        <taxon>Diplostraca</taxon>
        <taxon>Cladocera</taxon>
        <taxon>Anomopoda</taxon>
        <taxon>Daphniidae</taxon>
        <taxon>Daphnia</taxon>
    </lineage>
</organism>
<comment type="caution">
    <text evidence="8">The sequence shown here is derived from an EMBL/GenBank/DDBJ whole genome shotgun (WGS) entry which is preliminary data.</text>
</comment>
<dbReference type="InterPro" id="IPR049629">
    <property type="entry name" value="DPY30_SDC1_DD"/>
</dbReference>
<keyword evidence="9" id="KW-1185">Reference proteome</keyword>
<dbReference type="InterPro" id="IPR037856">
    <property type="entry name" value="Sdc1/DPY30"/>
</dbReference>
<dbReference type="FunFam" id="1.20.890.10:FF:000029">
    <property type="entry name" value="Dpy-30 1"/>
    <property type="match status" value="1"/>
</dbReference>
<evidence type="ECO:0000256" key="2">
    <source>
        <dbReference type="ARBA" id="ARBA00010849"/>
    </source>
</evidence>
<dbReference type="GO" id="GO:0006325">
    <property type="term" value="P:chromatin organization"/>
    <property type="evidence" value="ECO:0007669"/>
    <property type="project" value="UniProtKB-KW"/>
</dbReference>
<evidence type="ECO:0000256" key="5">
    <source>
        <dbReference type="ARBA" id="ARBA00023163"/>
    </source>
</evidence>
<evidence type="ECO:0000256" key="6">
    <source>
        <dbReference type="ARBA" id="ARBA00023242"/>
    </source>
</evidence>